<organism evidence="13 14">
    <name type="scientific">Priapulus caudatus</name>
    <name type="common">Priapulid worm</name>
    <dbReference type="NCBI Taxonomy" id="37621"/>
    <lineage>
        <taxon>Eukaryota</taxon>
        <taxon>Metazoa</taxon>
        <taxon>Ecdysozoa</taxon>
        <taxon>Scalidophora</taxon>
        <taxon>Priapulida</taxon>
        <taxon>Priapulimorpha</taxon>
        <taxon>Priapulimorphida</taxon>
        <taxon>Priapulidae</taxon>
        <taxon>Priapulus</taxon>
    </lineage>
</organism>
<dbReference type="InterPro" id="IPR000845">
    <property type="entry name" value="Nucleoside_phosphorylase_d"/>
</dbReference>
<evidence type="ECO:0000256" key="9">
    <source>
        <dbReference type="ARBA" id="ARBA00023950"/>
    </source>
</evidence>
<evidence type="ECO:0000256" key="8">
    <source>
        <dbReference type="ARBA" id="ARBA00023929"/>
    </source>
</evidence>
<name>A0ABM1EGU5_PRICU</name>
<evidence type="ECO:0000256" key="3">
    <source>
        <dbReference type="ARBA" id="ARBA00011886"/>
    </source>
</evidence>
<dbReference type="Proteomes" id="UP000695022">
    <property type="component" value="Unplaced"/>
</dbReference>
<evidence type="ECO:0000313" key="13">
    <source>
        <dbReference type="Proteomes" id="UP000695022"/>
    </source>
</evidence>
<proteinExistence type="inferred from homology"/>
<dbReference type="SUPFAM" id="SSF53167">
    <property type="entry name" value="Purine and uridine phosphorylases"/>
    <property type="match status" value="1"/>
</dbReference>
<dbReference type="InterPro" id="IPR011268">
    <property type="entry name" value="Purine_phosphorylase"/>
</dbReference>
<dbReference type="Gene3D" id="3.40.50.1580">
    <property type="entry name" value="Nucleoside phosphorylase domain"/>
    <property type="match status" value="1"/>
</dbReference>
<evidence type="ECO:0000256" key="10">
    <source>
        <dbReference type="ARBA" id="ARBA00023970"/>
    </source>
</evidence>
<evidence type="ECO:0000313" key="14">
    <source>
        <dbReference type="RefSeq" id="XP_014671416.1"/>
    </source>
</evidence>
<evidence type="ECO:0000256" key="4">
    <source>
        <dbReference type="ARBA" id="ARBA00022676"/>
    </source>
</evidence>
<evidence type="ECO:0000256" key="1">
    <source>
        <dbReference type="ARBA" id="ARBA00005058"/>
    </source>
</evidence>
<feature type="domain" description="Nucleoside phosphorylase" evidence="12">
    <location>
        <begin position="60"/>
        <end position="277"/>
    </location>
</feature>
<keyword evidence="4" id="KW-0328">Glycosyltransferase</keyword>
<dbReference type="InterPro" id="IPR018099">
    <property type="entry name" value="Purine_phosphorylase-2_CS"/>
</dbReference>
<dbReference type="PANTHER" id="PTHR11904:SF9">
    <property type="entry name" value="PURINE NUCLEOSIDE PHOSPHORYLASE-RELATED"/>
    <property type="match status" value="1"/>
</dbReference>
<protein>
    <recommendedName>
        <fullName evidence="3">purine-nucleoside phosphorylase</fullName>
        <ecNumber evidence="3">2.4.2.1</ecNumber>
    </recommendedName>
    <alternativeName>
        <fullName evidence="11">Inosine-guanosine phosphorylase</fullName>
    </alternativeName>
</protein>
<reference evidence="14" key="1">
    <citation type="submission" date="2025-08" db="UniProtKB">
        <authorList>
            <consortium name="RefSeq"/>
        </authorList>
    </citation>
    <scope>IDENTIFICATION</scope>
</reference>
<keyword evidence="5" id="KW-0808">Transferase</keyword>
<dbReference type="InterPro" id="IPR035994">
    <property type="entry name" value="Nucleoside_phosphorylase_sf"/>
</dbReference>
<accession>A0ABM1EGU5</accession>
<dbReference type="Pfam" id="PF01048">
    <property type="entry name" value="PNP_UDP_1"/>
    <property type="match status" value="1"/>
</dbReference>
<comment type="catalytic activity">
    <reaction evidence="10">
        <text>guanosine + phosphate = alpha-D-ribose 1-phosphate + guanine</text>
        <dbReference type="Rhea" id="RHEA:13233"/>
        <dbReference type="ChEBI" id="CHEBI:16235"/>
        <dbReference type="ChEBI" id="CHEBI:16750"/>
        <dbReference type="ChEBI" id="CHEBI:43474"/>
        <dbReference type="ChEBI" id="CHEBI:57720"/>
        <dbReference type="EC" id="2.4.2.1"/>
    </reaction>
</comment>
<evidence type="ECO:0000256" key="5">
    <source>
        <dbReference type="ARBA" id="ARBA00022679"/>
    </source>
</evidence>
<dbReference type="PANTHER" id="PTHR11904">
    <property type="entry name" value="METHYLTHIOADENOSINE/PURINE NUCLEOSIDE PHOSPHORYLASE"/>
    <property type="match status" value="1"/>
</dbReference>
<dbReference type="PROSITE" id="PS01240">
    <property type="entry name" value="PNP_MTAP_2"/>
    <property type="match status" value="1"/>
</dbReference>
<dbReference type="NCBIfam" id="TIGR01697">
    <property type="entry name" value="PNPH-PUNA-XAPA"/>
    <property type="match status" value="1"/>
</dbReference>
<evidence type="ECO:0000256" key="2">
    <source>
        <dbReference type="ARBA" id="ARBA00006751"/>
    </source>
</evidence>
<keyword evidence="13" id="KW-1185">Reference proteome</keyword>
<dbReference type="RefSeq" id="XP_014671416.1">
    <property type="nucleotide sequence ID" value="XM_014815930.1"/>
</dbReference>
<dbReference type="EC" id="2.4.2.1" evidence="3"/>
<keyword evidence="6" id="KW-0660">Purine salvage</keyword>
<evidence type="ECO:0000256" key="11">
    <source>
        <dbReference type="ARBA" id="ARBA00031036"/>
    </source>
</evidence>
<evidence type="ECO:0000256" key="7">
    <source>
        <dbReference type="ARBA" id="ARBA00023918"/>
    </source>
</evidence>
<evidence type="ECO:0000256" key="6">
    <source>
        <dbReference type="ARBA" id="ARBA00022726"/>
    </source>
</evidence>
<comment type="catalytic activity">
    <reaction evidence="9">
        <text>2'-deoxyinosine + phosphate = 2-deoxy-alpha-D-ribose 1-phosphate + hypoxanthine</text>
        <dbReference type="Rhea" id="RHEA:27750"/>
        <dbReference type="ChEBI" id="CHEBI:17368"/>
        <dbReference type="ChEBI" id="CHEBI:28997"/>
        <dbReference type="ChEBI" id="CHEBI:43474"/>
        <dbReference type="ChEBI" id="CHEBI:57259"/>
        <dbReference type="EC" id="2.4.2.1"/>
    </reaction>
</comment>
<comment type="similarity">
    <text evidence="2">Belongs to the PNP/MTAP phosphorylase family.</text>
</comment>
<feature type="non-terminal residue" evidence="14">
    <location>
        <position position="1"/>
    </location>
</feature>
<sequence>TSDSKENKPDSSAALTETSDFIVGSREIHLISIVDVDLLLKLSPNGLNNPQWRRLYTLQVPGHAGRLVFGLLSGKEVVCMQGRFHTYEGYPISTCAMPVRVFHLMGAHTLIVTNASGGLNPAFNVGDIMIIKDQLYFPGFAGDNPLRGINDERFGPRFIAMSNAYDAKMRKLTHQAAKELGHEKFMREGVYCMLGGPSFETIAEARMLRLLGGDACGMSTCHEVIVARHCGMRVLGISLITNMVVMDYDEVRLANHEEVLETGRKRGRDMQSLVLNTVQQIEDPEDDDELSAAV</sequence>
<dbReference type="GeneID" id="106812139"/>
<comment type="catalytic activity">
    <reaction evidence="8">
        <text>2'-deoxyguanosine + phosphate = 2-deoxy-alpha-D-ribose 1-phosphate + guanine</text>
        <dbReference type="Rhea" id="RHEA:27738"/>
        <dbReference type="ChEBI" id="CHEBI:16235"/>
        <dbReference type="ChEBI" id="CHEBI:17172"/>
        <dbReference type="ChEBI" id="CHEBI:43474"/>
        <dbReference type="ChEBI" id="CHEBI:57259"/>
        <dbReference type="EC" id="2.4.2.1"/>
    </reaction>
</comment>
<comment type="pathway">
    <text evidence="1">Purine metabolism; purine nucleoside salvage.</text>
</comment>
<gene>
    <name evidence="14" type="primary">LOC106812139</name>
</gene>
<comment type="catalytic activity">
    <reaction evidence="7">
        <text>inosine + phosphate = alpha-D-ribose 1-phosphate + hypoxanthine</text>
        <dbReference type="Rhea" id="RHEA:27646"/>
        <dbReference type="ChEBI" id="CHEBI:17368"/>
        <dbReference type="ChEBI" id="CHEBI:17596"/>
        <dbReference type="ChEBI" id="CHEBI:43474"/>
        <dbReference type="ChEBI" id="CHEBI:57720"/>
        <dbReference type="EC" id="2.4.2.1"/>
    </reaction>
</comment>
<evidence type="ECO:0000259" key="12">
    <source>
        <dbReference type="Pfam" id="PF01048"/>
    </source>
</evidence>
<dbReference type="NCBIfam" id="NF006054">
    <property type="entry name" value="PRK08202.1"/>
    <property type="match status" value="1"/>
</dbReference>
<dbReference type="CDD" id="cd09009">
    <property type="entry name" value="PNP-EcPNPII_like"/>
    <property type="match status" value="1"/>
</dbReference>